<keyword evidence="1" id="KW-0732">Signal</keyword>
<dbReference type="Proteomes" id="UP001553161">
    <property type="component" value="Unassembled WGS sequence"/>
</dbReference>
<feature type="chain" id="PRO_5045178765" description="DUF2059 domain-containing protein" evidence="1">
    <location>
        <begin position="19"/>
        <end position="274"/>
    </location>
</feature>
<evidence type="ECO:0000313" key="2">
    <source>
        <dbReference type="EMBL" id="MEV8465514.1"/>
    </source>
</evidence>
<evidence type="ECO:0008006" key="4">
    <source>
        <dbReference type="Google" id="ProtNLM"/>
    </source>
</evidence>
<evidence type="ECO:0000313" key="3">
    <source>
        <dbReference type="Proteomes" id="UP001553161"/>
    </source>
</evidence>
<accession>A0ABV3L1T4</accession>
<sequence>MRFLIPLAFALFPLSVTAQPARLSDRVLDALELNALLVVLQEEAVESGAELAVDLSGDEDLDGWRRTLADLNAPDKVSPRMRDAFAEALNDEMAESALAFFTTSPGQDLVQLELSARQALRDPDIETAILSRFETEAASGAGRVDAIETFIEANDLIDLNVLGALNANAAFLLGMRDGDPEGYGGNAGDEDILRQVWVQEPEIRQSTTDWVHAFLWLAYQPVSDADFDTYLTFTESPAGQALNVALFKAFDALFVSTSYETGMALSLFLSSQDI</sequence>
<dbReference type="RefSeq" id="WP_366191020.1">
    <property type="nucleotide sequence ID" value="NZ_JBFBVU010000001.1"/>
</dbReference>
<protein>
    <recommendedName>
        <fullName evidence="4">DUF2059 domain-containing protein</fullName>
    </recommendedName>
</protein>
<name>A0ABV3L1T4_9RHOB</name>
<organism evidence="2 3">
    <name type="scientific">Meridianimarinicoccus marinus</name>
    <dbReference type="NCBI Taxonomy" id="3231483"/>
    <lineage>
        <taxon>Bacteria</taxon>
        <taxon>Pseudomonadati</taxon>
        <taxon>Pseudomonadota</taxon>
        <taxon>Alphaproteobacteria</taxon>
        <taxon>Rhodobacterales</taxon>
        <taxon>Paracoccaceae</taxon>
        <taxon>Meridianimarinicoccus</taxon>
    </lineage>
</organism>
<feature type="signal peptide" evidence="1">
    <location>
        <begin position="1"/>
        <end position="18"/>
    </location>
</feature>
<comment type="caution">
    <text evidence="2">The sequence shown here is derived from an EMBL/GenBank/DDBJ whole genome shotgun (WGS) entry which is preliminary data.</text>
</comment>
<proteinExistence type="predicted"/>
<keyword evidence="3" id="KW-1185">Reference proteome</keyword>
<dbReference type="EMBL" id="JBFBVU010000001">
    <property type="protein sequence ID" value="MEV8465514.1"/>
    <property type="molecule type" value="Genomic_DNA"/>
</dbReference>
<reference evidence="2 3" key="1">
    <citation type="submission" date="2024-07" db="EMBL/GenBank/DDBJ databases">
        <authorList>
            <person name="Kang M."/>
        </authorList>
    </citation>
    <scope>NUCLEOTIDE SEQUENCE [LARGE SCALE GENOMIC DNA]</scope>
    <source>
        <strain evidence="2 3">DFM31</strain>
    </source>
</reference>
<evidence type="ECO:0000256" key="1">
    <source>
        <dbReference type="SAM" id="SignalP"/>
    </source>
</evidence>
<gene>
    <name evidence="2" type="ORF">AB0T83_01800</name>
</gene>